<proteinExistence type="predicted"/>
<comment type="caution">
    <text evidence="1">The sequence shown here is derived from an EMBL/GenBank/DDBJ whole genome shotgun (WGS) entry which is preliminary data.</text>
</comment>
<dbReference type="Proteomes" id="UP000790377">
    <property type="component" value="Unassembled WGS sequence"/>
</dbReference>
<reference evidence="1" key="1">
    <citation type="journal article" date="2021" name="New Phytol.">
        <title>Evolutionary innovations through gain and loss of genes in the ectomycorrhizal Boletales.</title>
        <authorList>
            <person name="Wu G."/>
            <person name="Miyauchi S."/>
            <person name="Morin E."/>
            <person name="Kuo A."/>
            <person name="Drula E."/>
            <person name="Varga T."/>
            <person name="Kohler A."/>
            <person name="Feng B."/>
            <person name="Cao Y."/>
            <person name="Lipzen A."/>
            <person name="Daum C."/>
            <person name="Hundley H."/>
            <person name="Pangilinan J."/>
            <person name="Johnson J."/>
            <person name="Barry K."/>
            <person name="LaButti K."/>
            <person name="Ng V."/>
            <person name="Ahrendt S."/>
            <person name="Min B."/>
            <person name="Choi I.G."/>
            <person name="Park H."/>
            <person name="Plett J.M."/>
            <person name="Magnuson J."/>
            <person name="Spatafora J.W."/>
            <person name="Nagy L.G."/>
            <person name="Henrissat B."/>
            <person name="Grigoriev I.V."/>
            <person name="Yang Z.L."/>
            <person name="Xu J."/>
            <person name="Martin F.M."/>
        </authorList>
    </citation>
    <scope>NUCLEOTIDE SEQUENCE</scope>
    <source>
        <strain evidence="1">ATCC 28755</strain>
    </source>
</reference>
<evidence type="ECO:0000313" key="2">
    <source>
        <dbReference type="Proteomes" id="UP000790377"/>
    </source>
</evidence>
<protein>
    <submittedName>
        <fullName evidence="1">Uncharacterized protein</fullName>
    </submittedName>
</protein>
<keyword evidence="2" id="KW-1185">Reference proteome</keyword>
<sequence length="337" mass="38169">MYLHESRFVQVIAPILDRPAGSRYKLSEIREMVKEEERSLTAEQKEQAVKDLLQHRETRHTGVRANNAAAARDALSSVEKITKELDALFERTGMCSTLFITRSHVNDTFHTSWFATNNDGLDFWEDVMHLRPDDISRHYEQSACAIGKNLAQRDSLENMQKEAIKYINTGLNFTTGKTIRMNYSNYDVGIVETHKVKLIGWPDGVPFITPSNIGTVGEVRKLRDALKSGTCHWKCLTQQESSLHAEELQQRRKAGEVVGTTRKARSDAGTARSSKRKAAGPDRNKENQRTKKKSKAAASQSHPKRTMYKSAETVESSDEDDDDEESDTEEPETTHQK</sequence>
<name>A0ACB7ZV63_9AGAM</name>
<accession>A0ACB7ZV63</accession>
<organism evidence="1 2">
    <name type="scientific">Hygrophoropsis aurantiaca</name>
    <dbReference type="NCBI Taxonomy" id="72124"/>
    <lineage>
        <taxon>Eukaryota</taxon>
        <taxon>Fungi</taxon>
        <taxon>Dikarya</taxon>
        <taxon>Basidiomycota</taxon>
        <taxon>Agaricomycotina</taxon>
        <taxon>Agaricomycetes</taxon>
        <taxon>Agaricomycetidae</taxon>
        <taxon>Boletales</taxon>
        <taxon>Coniophorineae</taxon>
        <taxon>Hygrophoropsidaceae</taxon>
        <taxon>Hygrophoropsis</taxon>
    </lineage>
</organism>
<evidence type="ECO:0000313" key="1">
    <source>
        <dbReference type="EMBL" id="KAH7904579.1"/>
    </source>
</evidence>
<dbReference type="EMBL" id="MU268427">
    <property type="protein sequence ID" value="KAH7904579.1"/>
    <property type="molecule type" value="Genomic_DNA"/>
</dbReference>
<gene>
    <name evidence="1" type="ORF">BJ138DRAFT_1119287</name>
</gene>